<dbReference type="AlphaFoldDB" id="W7XE37"/>
<evidence type="ECO:0000313" key="2">
    <source>
        <dbReference type="Proteomes" id="UP000009168"/>
    </source>
</evidence>
<dbReference type="KEGG" id="tet:TTHERM_000974051"/>
<protein>
    <submittedName>
        <fullName evidence="1">Uncharacterized protein</fullName>
    </submittedName>
</protein>
<keyword evidence="2" id="KW-1185">Reference proteome</keyword>
<dbReference type="InParanoid" id="W7XE37"/>
<dbReference type="GeneID" id="24441269"/>
<name>W7XE37_TETTS</name>
<gene>
    <name evidence="1" type="ORF">TTHERM_000974051</name>
</gene>
<proteinExistence type="predicted"/>
<evidence type="ECO:0000313" key="1">
    <source>
        <dbReference type="EMBL" id="EWS75917.1"/>
    </source>
</evidence>
<dbReference type="Proteomes" id="UP000009168">
    <property type="component" value="Unassembled WGS sequence"/>
</dbReference>
<sequence>MVITMENQSIAITIGNLLEFTQRLLQFMQAFYYKITTRLLLHLQLHYYYAITLKQYHKTILLFQSTYRIVKQQLSLQLSQKCIYSLYKFKIHKLKYIQKSLKSFQIISSFFVIQ</sequence>
<dbReference type="RefSeq" id="XP_012651542.1">
    <property type="nucleotide sequence ID" value="XM_012796088.1"/>
</dbReference>
<accession>W7XE37</accession>
<dbReference type="EMBL" id="GG662813">
    <property type="protein sequence ID" value="EWS75917.1"/>
    <property type="molecule type" value="Genomic_DNA"/>
</dbReference>
<reference evidence="2" key="1">
    <citation type="journal article" date="2006" name="PLoS Biol.">
        <title>Macronuclear genome sequence of the ciliate Tetrahymena thermophila, a model eukaryote.</title>
        <authorList>
            <person name="Eisen J.A."/>
            <person name="Coyne R.S."/>
            <person name="Wu M."/>
            <person name="Wu D."/>
            <person name="Thiagarajan M."/>
            <person name="Wortman J.R."/>
            <person name="Badger J.H."/>
            <person name="Ren Q."/>
            <person name="Amedeo P."/>
            <person name="Jones K.M."/>
            <person name="Tallon L.J."/>
            <person name="Delcher A.L."/>
            <person name="Salzberg S.L."/>
            <person name="Silva J.C."/>
            <person name="Haas B.J."/>
            <person name="Majoros W.H."/>
            <person name="Farzad M."/>
            <person name="Carlton J.M."/>
            <person name="Smith R.K. Jr."/>
            <person name="Garg J."/>
            <person name="Pearlman R.E."/>
            <person name="Karrer K.M."/>
            <person name="Sun L."/>
            <person name="Manning G."/>
            <person name="Elde N.C."/>
            <person name="Turkewitz A.P."/>
            <person name="Asai D.J."/>
            <person name="Wilkes D.E."/>
            <person name="Wang Y."/>
            <person name="Cai H."/>
            <person name="Collins K."/>
            <person name="Stewart B.A."/>
            <person name="Lee S.R."/>
            <person name="Wilamowska K."/>
            <person name="Weinberg Z."/>
            <person name="Ruzzo W.L."/>
            <person name="Wloga D."/>
            <person name="Gaertig J."/>
            <person name="Frankel J."/>
            <person name="Tsao C.-C."/>
            <person name="Gorovsky M.A."/>
            <person name="Keeling P.J."/>
            <person name="Waller R.F."/>
            <person name="Patron N.J."/>
            <person name="Cherry J.M."/>
            <person name="Stover N.A."/>
            <person name="Krieger C.J."/>
            <person name="del Toro C."/>
            <person name="Ryder H.F."/>
            <person name="Williamson S.C."/>
            <person name="Barbeau R.A."/>
            <person name="Hamilton E.P."/>
            <person name="Orias E."/>
        </authorList>
    </citation>
    <scope>NUCLEOTIDE SEQUENCE [LARGE SCALE GENOMIC DNA]</scope>
    <source>
        <strain evidence="2">SB210</strain>
    </source>
</reference>
<organism evidence="1 2">
    <name type="scientific">Tetrahymena thermophila (strain SB210)</name>
    <dbReference type="NCBI Taxonomy" id="312017"/>
    <lineage>
        <taxon>Eukaryota</taxon>
        <taxon>Sar</taxon>
        <taxon>Alveolata</taxon>
        <taxon>Ciliophora</taxon>
        <taxon>Intramacronucleata</taxon>
        <taxon>Oligohymenophorea</taxon>
        <taxon>Hymenostomatida</taxon>
        <taxon>Tetrahymenina</taxon>
        <taxon>Tetrahymenidae</taxon>
        <taxon>Tetrahymena</taxon>
    </lineage>
</organism>